<dbReference type="EMBL" id="LQQU01000035">
    <property type="protein sequence ID" value="KZE28871.1"/>
    <property type="molecule type" value="Genomic_DNA"/>
</dbReference>
<evidence type="ECO:0000313" key="2">
    <source>
        <dbReference type="Proteomes" id="UP000076625"/>
    </source>
</evidence>
<protein>
    <recommendedName>
        <fullName evidence="3">TIGR02450 family Trp-rich protein</fullName>
    </recommendedName>
</protein>
<dbReference type="OrthoDB" id="5592973at2"/>
<dbReference type="NCBIfam" id="TIGR02450">
    <property type="entry name" value="TIGR02450 family Trp-rich protein"/>
    <property type="match status" value="1"/>
</dbReference>
<keyword evidence="2" id="KW-1185">Reference proteome</keyword>
<name>A0A165EXA7_9NEIS</name>
<sequence length="71" mass="8270">MAGPKKLLNSKWTAVTPREREKHFLVVKVERDALDAQKVTSVTLEAVLTRRHFTLAWRELNDAARWRPGWS</sequence>
<dbReference type="AlphaFoldDB" id="A0A165EXA7"/>
<dbReference type="Pfam" id="PF09493">
    <property type="entry name" value="DUF2389"/>
    <property type="match status" value="1"/>
</dbReference>
<reference evidence="2" key="1">
    <citation type="submission" date="2016-01" db="EMBL/GenBank/DDBJ databases">
        <title>Draft genome of Chromobacterium sp. F49.</title>
        <authorList>
            <person name="Hong K.W."/>
        </authorList>
    </citation>
    <scope>NUCLEOTIDE SEQUENCE [LARGE SCALE GENOMIC DNA]</scope>
    <source>
        <strain evidence="2">CN10</strain>
    </source>
</reference>
<gene>
    <name evidence="1" type="ORF">AVW16_13455</name>
</gene>
<dbReference type="RefSeq" id="WP_066613782.1">
    <property type="nucleotide sequence ID" value="NZ_LQQU01000035.1"/>
</dbReference>
<comment type="caution">
    <text evidence="1">The sequence shown here is derived from an EMBL/GenBank/DDBJ whole genome shotgun (WGS) entry which is preliminary data.</text>
</comment>
<dbReference type="STRING" id="1452487.AVW16_13455"/>
<evidence type="ECO:0008006" key="3">
    <source>
        <dbReference type="Google" id="ProtNLM"/>
    </source>
</evidence>
<dbReference type="Proteomes" id="UP000076625">
    <property type="component" value="Unassembled WGS sequence"/>
</dbReference>
<dbReference type="InterPro" id="IPR012663">
    <property type="entry name" value="CHP02450_Tryp"/>
</dbReference>
<organism evidence="1 2">
    <name type="scientific">Crenobacter luteus</name>
    <dbReference type="NCBI Taxonomy" id="1452487"/>
    <lineage>
        <taxon>Bacteria</taxon>
        <taxon>Pseudomonadati</taxon>
        <taxon>Pseudomonadota</taxon>
        <taxon>Betaproteobacteria</taxon>
        <taxon>Neisseriales</taxon>
        <taxon>Neisseriaceae</taxon>
        <taxon>Crenobacter</taxon>
    </lineage>
</organism>
<evidence type="ECO:0000313" key="1">
    <source>
        <dbReference type="EMBL" id="KZE28871.1"/>
    </source>
</evidence>
<accession>A0A165EXA7</accession>
<proteinExistence type="predicted"/>